<evidence type="ECO:0000313" key="3">
    <source>
        <dbReference type="EMBL" id="OAN16973.1"/>
    </source>
</evidence>
<organism evidence="3 4">
    <name type="scientific">Photobacterium jeanii</name>
    <dbReference type="NCBI Taxonomy" id="858640"/>
    <lineage>
        <taxon>Bacteria</taxon>
        <taxon>Pseudomonadati</taxon>
        <taxon>Pseudomonadota</taxon>
        <taxon>Gammaproteobacteria</taxon>
        <taxon>Vibrionales</taxon>
        <taxon>Vibrionaceae</taxon>
        <taxon>Photobacterium</taxon>
    </lineage>
</organism>
<dbReference type="EMBL" id="LVHF01000015">
    <property type="protein sequence ID" value="OAN16973.1"/>
    <property type="molecule type" value="Genomic_DNA"/>
</dbReference>
<dbReference type="PANTHER" id="PTHR47505">
    <property type="entry name" value="DNA UTILIZATION PROTEIN YHGH"/>
    <property type="match status" value="1"/>
</dbReference>
<dbReference type="Gene3D" id="3.40.50.2020">
    <property type="match status" value="1"/>
</dbReference>
<dbReference type="STRING" id="858640.A3K86_08540"/>
<protein>
    <submittedName>
        <fullName evidence="3">Amidophosphoribosyltransferase</fullName>
    </submittedName>
</protein>
<dbReference type="Proteomes" id="UP000078503">
    <property type="component" value="Unassembled WGS sequence"/>
</dbReference>
<sequence>MLSRFTMRSIFGWTNQRCQLCQLPLASHETGWCQHCLNQLPQPPYCHRCGATTLNPTNGCGQCLTTPPPWQRLYRLGEYRPPLQQWIQNCKFSGQFWLAHQLGKQLAQHIPEPAPVLLPVPLHPRRRLWRSFNQSTALAWAIAEHTGSQVMPLGFRQIKPTQRQKQLTRRERQRNLQHAFALTEKNLPDHVAIVDDVVTTGSTAATLTKLLKSHGVQQIDIYCVCYTPMVK</sequence>
<evidence type="ECO:0000313" key="4">
    <source>
        <dbReference type="Proteomes" id="UP000078503"/>
    </source>
</evidence>
<gene>
    <name evidence="3" type="ORF">A3K86_08540</name>
</gene>
<comment type="similarity">
    <text evidence="1">Belongs to the ComF/GntX family.</text>
</comment>
<feature type="domain" description="Phosphoribosyltransferase" evidence="2">
    <location>
        <begin position="190"/>
        <end position="227"/>
    </location>
</feature>
<comment type="caution">
    <text evidence="3">The sequence shown here is derived from an EMBL/GenBank/DDBJ whole genome shotgun (WGS) entry which is preliminary data.</text>
</comment>
<keyword evidence="3" id="KW-0328">Glycosyltransferase</keyword>
<evidence type="ECO:0000259" key="2">
    <source>
        <dbReference type="Pfam" id="PF00156"/>
    </source>
</evidence>
<reference evidence="3 4" key="1">
    <citation type="submission" date="2016-03" db="EMBL/GenBank/DDBJ databases">
        <title>Photobacterium proteolyticum sp. nov. a protease producing bacterium isolated from ocean sediments of Laizhou Bay.</title>
        <authorList>
            <person name="Li Y."/>
        </authorList>
    </citation>
    <scope>NUCLEOTIDE SEQUENCE [LARGE SCALE GENOMIC DNA]</scope>
    <source>
        <strain evidence="3 4">R-40508</strain>
    </source>
</reference>
<dbReference type="PANTHER" id="PTHR47505:SF1">
    <property type="entry name" value="DNA UTILIZATION PROTEIN YHGH"/>
    <property type="match status" value="1"/>
</dbReference>
<dbReference type="SUPFAM" id="SSF53271">
    <property type="entry name" value="PRTase-like"/>
    <property type="match status" value="1"/>
</dbReference>
<dbReference type="InterPro" id="IPR000836">
    <property type="entry name" value="PRTase_dom"/>
</dbReference>
<dbReference type="GO" id="GO:0016757">
    <property type="term" value="F:glycosyltransferase activity"/>
    <property type="evidence" value="ECO:0007669"/>
    <property type="project" value="UniProtKB-KW"/>
</dbReference>
<accession>A0A178KJS2</accession>
<dbReference type="Pfam" id="PF00156">
    <property type="entry name" value="Pribosyltran"/>
    <property type="match status" value="1"/>
</dbReference>
<dbReference type="InterPro" id="IPR051910">
    <property type="entry name" value="ComF/GntX_DNA_util-trans"/>
</dbReference>
<dbReference type="AlphaFoldDB" id="A0A178KJS2"/>
<dbReference type="OrthoDB" id="9793412at2"/>
<dbReference type="InterPro" id="IPR029057">
    <property type="entry name" value="PRTase-like"/>
</dbReference>
<dbReference type="CDD" id="cd06223">
    <property type="entry name" value="PRTases_typeI"/>
    <property type="match status" value="1"/>
</dbReference>
<evidence type="ECO:0000256" key="1">
    <source>
        <dbReference type="ARBA" id="ARBA00008007"/>
    </source>
</evidence>
<proteinExistence type="inferred from homology"/>
<name>A0A178KJS2_9GAMM</name>
<keyword evidence="4" id="KW-1185">Reference proteome</keyword>
<keyword evidence="3" id="KW-0808">Transferase</keyword>